<feature type="transmembrane region" description="Helical" evidence="1">
    <location>
        <begin position="39"/>
        <end position="61"/>
    </location>
</feature>
<proteinExistence type="predicted"/>
<dbReference type="OrthoDB" id="4540541at2"/>
<dbReference type="GeneID" id="93018979"/>
<keyword evidence="1" id="KW-1133">Transmembrane helix</keyword>
<feature type="transmembrane region" description="Helical" evidence="1">
    <location>
        <begin position="68"/>
        <end position="88"/>
    </location>
</feature>
<organism evidence="2 3">
    <name type="scientific">Chryseobacterium gleum</name>
    <name type="common">Flavobacterium gleum</name>
    <dbReference type="NCBI Taxonomy" id="250"/>
    <lineage>
        <taxon>Bacteria</taxon>
        <taxon>Pseudomonadati</taxon>
        <taxon>Bacteroidota</taxon>
        <taxon>Flavobacteriia</taxon>
        <taxon>Flavobacteriales</taxon>
        <taxon>Weeksellaceae</taxon>
        <taxon>Chryseobacterium group</taxon>
        <taxon>Chryseobacterium</taxon>
    </lineage>
</organism>
<gene>
    <name evidence="2" type="ORF">NCTC11432_03971</name>
</gene>
<protein>
    <submittedName>
        <fullName evidence="2">Predicted membrane protein</fullName>
    </submittedName>
</protein>
<dbReference type="KEGG" id="cgle:NCTC11432_03971"/>
<reference evidence="2 3" key="1">
    <citation type="submission" date="2018-12" db="EMBL/GenBank/DDBJ databases">
        <authorList>
            <consortium name="Pathogen Informatics"/>
        </authorList>
    </citation>
    <scope>NUCLEOTIDE SEQUENCE [LARGE SCALE GENOMIC DNA]</scope>
    <source>
        <strain evidence="2 3">NCTC11432</strain>
    </source>
</reference>
<accession>A0A448B719</accession>
<dbReference type="RefSeq" id="WP_002981738.1">
    <property type="nucleotide sequence ID" value="NZ_CP068486.1"/>
</dbReference>
<dbReference type="AlphaFoldDB" id="A0A448B719"/>
<dbReference type="STRING" id="525257.HMPREF0204_10030"/>
<sequence length="234" mass="27845">MKKLTESSRFTISMLLILMTVFCFSLSVFRYYISETKVFLFLNWNLFLAWIPLLLSSLVLAFNIRSRISLAFIIIIWILFFPNSPYILTDLFHLRARNEIPIWYDLVVILSYAWTGLICGFISLKDIEQRLSDYARRNFITGLIIFFLFMSSFGVYLGRFLRWNSWDVLNNPFGLFSDIVVRFIYPMEYTKTWGITALIGMMLNFMYFTFKWAGTNHEKVIQPENKPLHELEQF</sequence>
<name>A0A448B719_CHRGE</name>
<dbReference type="InterPro" id="IPR009793">
    <property type="entry name" value="DUF1361"/>
</dbReference>
<evidence type="ECO:0000313" key="2">
    <source>
        <dbReference type="EMBL" id="VEE10379.1"/>
    </source>
</evidence>
<evidence type="ECO:0000256" key="1">
    <source>
        <dbReference type="SAM" id="Phobius"/>
    </source>
</evidence>
<dbReference type="Proteomes" id="UP000279227">
    <property type="component" value="Chromosome"/>
</dbReference>
<keyword evidence="1" id="KW-0472">Membrane</keyword>
<dbReference type="EMBL" id="LR134289">
    <property type="protein sequence ID" value="VEE10379.1"/>
    <property type="molecule type" value="Genomic_DNA"/>
</dbReference>
<evidence type="ECO:0000313" key="3">
    <source>
        <dbReference type="Proteomes" id="UP000279227"/>
    </source>
</evidence>
<feature type="transmembrane region" description="Helical" evidence="1">
    <location>
        <begin position="12"/>
        <end position="33"/>
    </location>
</feature>
<keyword evidence="1" id="KW-0812">Transmembrane</keyword>
<dbReference type="Pfam" id="PF07099">
    <property type="entry name" value="DUF1361"/>
    <property type="match status" value="1"/>
</dbReference>
<feature type="transmembrane region" description="Helical" evidence="1">
    <location>
        <begin position="192"/>
        <end position="210"/>
    </location>
</feature>
<feature type="transmembrane region" description="Helical" evidence="1">
    <location>
        <begin position="100"/>
        <end position="124"/>
    </location>
</feature>
<feature type="transmembrane region" description="Helical" evidence="1">
    <location>
        <begin position="136"/>
        <end position="157"/>
    </location>
</feature>